<organism evidence="1 2">
    <name type="scientific">Microbacterium terregens</name>
    <dbReference type="NCBI Taxonomy" id="69363"/>
    <lineage>
        <taxon>Bacteria</taxon>
        <taxon>Bacillati</taxon>
        <taxon>Actinomycetota</taxon>
        <taxon>Actinomycetes</taxon>
        <taxon>Micrococcales</taxon>
        <taxon>Microbacteriaceae</taxon>
        <taxon>Microbacterium</taxon>
    </lineage>
</organism>
<dbReference type="EMBL" id="JBHMBE010000003">
    <property type="protein sequence ID" value="MFB9645606.1"/>
    <property type="molecule type" value="Genomic_DNA"/>
</dbReference>
<dbReference type="RefSeq" id="WP_344712005.1">
    <property type="nucleotide sequence ID" value="NZ_BAAAWH010000001.1"/>
</dbReference>
<evidence type="ECO:0000313" key="1">
    <source>
        <dbReference type="EMBL" id="MFB9645606.1"/>
    </source>
</evidence>
<comment type="caution">
    <text evidence="1">The sequence shown here is derived from an EMBL/GenBank/DDBJ whole genome shotgun (WGS) entry which is preliminary data.</text>
</comment>
<dbReference type="Proteomes" id="UP001589611">
    <property type="component" value="Unassembled WGS sequence"/>
</dbReference>
<sequence>MPSTPDLSSLASRVPDLPSTDELRARAADALPEAADAARSASDTLTQAGRALSPAAAGAAAAPTENVEQLVRKLYGPLVRRIKAELLLDRERRGIRIDGI</sequence>
<protein>
    <submittedName>
        <fullName evidence="1">Uncharacterized protein</fullName>
    </submittedName>
</protein>
<name>A0ABV5T0Z5_9MICO</name>
<keyword evidence="2" id="KW-1185">Reference proteome</keyword>
<evidence type="ECO:0000313" key="2">
    <source>
        <dbReference type="Proteomes" id="UP001589611"/>
    </source>
</evidence>
<reference evidence="1 2" key="1">
    <citation type="submission" date="2024-09" db="EMBL/GenBank/DDBJ databases">
        <authorList>
            <person name="Sun Q."/>
            <person name="Mori K."/>
        </authorList>
    </citation>
    <scope>NUCLEOTIDE SEQUENCE [LARGE SCALE GENOMIC DNA]</scope>
    <source>
        <strain evidence="1 2">JCM 1342</strain>
    </source>
</reference>
<proteinExistence type="predicted"/>
<gene>
    <name evidence="1" type="ORF">ACFFPJ_07330</name>
</gene>
<accession>A0ABV5T0Z5</accession>